<dbReference type="PANTHER" id="PTHR42789">
    <property type="entry name" value="D-ISOMER SPECIFIC 2-HYDROXYACID DEHYDROGENASE FAMILY PROTEIN (AFU_ORTHOLOGUE AFUA_6G10090)"/>
    <property type="match status" value="1"/>
</dbReference>
<dbReference type="SUPFAM" id="SSF51735">
    <property type="entry name" value="NAD(P)-binding Rossmann-fold domains"/>
    <property type="match status" value="1"/>
</dbReference>
<dbReference type="Proteomes" id="UP001583193">
    <property type="component" value="Unassembled WGS sequence"/>
</dbReference>
<dbReference type="InterPro" id="IPR006140">
    <property type="entry name" value="D-isomer_DH_NAD-bd"/>
</dbReference>
<comment type="similarity">
    <text evidence="1 5">Belongs to the D-isomer specific 2-hydroxyacid dehydrogenase family.</text>
</comment>
<evidence type="ECO:0000256" key="4">
    <source>
        <dbReference type="ARBA" id="ARBA00023027"/>
    </source>
</evidence>
<evidence type="ECO:0000256" key="3">
    <source>
        <dbReference type="ARBA" id="ARBA00023002"/>
    </source>
</evidence>
<dbReference type="EMBL" id="JAVDPF010000015">
    <property type="protein sequence ID" value="KAL1876599.1"/>
    <property type="molecule type" value="Genomic_DNA"/>
</dbReference>
<dbReference type="InterPro" id="IPR006139">
    <property type="entry name" value="D-isomer_2_OHA_DH_cat_dom"/>
</dbReference>
<feature type="domain" description="D-isomer specific 2-hydroxyacid dehydrogenase NAD-binding" evidence="7">
    <location>
        <begin position="109"/>
        <end position="289"/>
    </location>
</feature>
<accession>A0ABR3XLM8</accession>
<evidence type="ECO:0000259" key="6">
    <source>
        <dbReference type="Pfam" id="PF00389"/>
    </source>
</evidence>
<sequence length="321" mass="35056">MAPPPNFKVYVLDPYHPDAIDLVLRTPNVEAILPDDPRKKEWHTDADGLMIRSDSRLTEQDFAKATRLRVVVKQGVGVDNIDLEGARKYGIAVHNTPALNSEAVAELSLALTLTLSRRVAEIDRAIRSGATVIRSQTLSTSMFRKTVGVVGMGNIGRFIAQKWRGAFDCALFAYDPYAPADAWADIEHIRVSQLDDLLRAADVVTLHVPLLDSTRGLIGEHELAIMKKTAFLVNCARGGIVDEKALLTALAKRQIGGAALDTTEVEPPNLAVYGELLQYENVIITPHIGGSTKENQSRNGCFVVETLVKVLEEQEAAGKLV</sequence>
<feature type="domain" description="D-isomer specific 2-hydroxyacid dehydrogenase catalytic" evidence="6">
    <location>
        <begin position="9"/>
        <end position="317"/>
    </location>
</feature>
<dbReference type="Pfam" id="PF00389">
    <property type="entry name" value="2-Hacid_dh"/>
    <property type="match status" value="1"/>
</dbReference>
<keyword evidence="4" id="KW-0520">NAD</keyword>
<evidence type="ECO:0000256" key="1">
    <source>
        <dbReference type="ARBA" id="ARBA00005854"/>
    </source>
</evidence>
<gene>
    <name evidence="8" type="ORF">Plec18167_005006</name>
</gene>
<dbReference type="Gene3D" id="3.40.50.720">
    <property type="entry name" value="NAD(P)-binding Rossmann-like Domain"/>
    <property type="match status" value="2"/>
</dbReference>
<dbReference type="InterPro" id="IPR029753">
    <property type="entry name" value="D-isomer_DH_CS"/>
</dbReference>
<evidence type="ECO:0000313" key="8">
    <source>
        <dbReference type="EMBL" id="KAL1876599.1"/>
    </source>
</evidence>
<evidence type="ECO:0000313" key="9">
    <source>
        <dbReference type="Proteomes" id="UP001583193"/>
    </source>
</evidence>
<dbReference type="InterPro" id="IPR036291">
    <property type="entry name" value="NAD(P)-bd_dom_sf"/>
</dbReference>
<dbReference type="SUPFAM" id="SSF52283">
    <property type="entry name" value="Formate/glycerate dehydrogenase catalytic domain-like"/>
    <property type="match status" value="1"/>
</dbReference>
<evidence type="ECO:0000256" key="5">
    <source>
        <dbReference type="RuleBase" id="RU003719"/>
    </source>
</evidence>
<dbReference type="InterPro" id="IPR029752">
    <property type="entry name" value="D-isomer_DH_CS1"/>
</dbReference>
<evidence type="ECO:0008006" key="10">
    <source>
        <dbReference type="Google" id="ProtNLM"/>
    </source>
</evidence>
<dbReference type="PANTHER" id="PTHR42789:SF1">
    <property type="entry name" value="D-ISOMER SPECIFIC 2-HYDROXYACID DEHYDROGENASE FAMILY PROTEIN (AFU_ORTHOLOGUE AFUA_6G10090)"/>
    <property type="match status" value="1"/>
</dbReference>
<evidence type="ECO:0000256" key="2">
    <source>
        <dbReference type="ARBA" id="ARBA00022605"/>
    </source>
</evidence>
<keyword evidence="3 5" id="KW-0560">Oxidoreductase</keyword>
<organism evidence="8 9">
    <name type="scientific">Paecilomyces lecythidis</name>
    <dbReference type="NCBI Taxonomy" id="3004212"/>
    <lineage>
        <taxon>Eukaryota</taxon>
        <taxon>Fungi</taxon>
        <taxon>Dikarya</taxon>
        <taxon>Ascomycota</taxon>
        <taxon>Pezizomycotina</taxon>
        <taxon>Eurotiomycetes</taxon>
        <taxon>Eurotiomycetidae</taxon>
        <taxon>Eurotiales</taxon>
        <taxon>Thermoascaceae</taxon>
        <taxon>Paecilomyces</taxon>
    </lineage>
</organism>
<reference evidence="8 9" key="1">
    <citation type="journal article" date="2024" name="IMA Fungus">
        <title>IMA Genome - F19 : A genome assembly and annotation guide to empower mycologists, including annotated draft genome sequences of Ceratocystis pirilliformis, Diaporthe australafricana, Fusarium ophioides, Paecilomyces lecythidis, and Sporothrix stenoceras.</title>
        <authorList>
            <person name="Aylward J."/>
            <person name="Wilson A.M."/>
            <person name="Visagie C.M."/>
            <person name="Spraker J."/>
            <person name="Barnes I."/>
            <person name="Buitendag C."/>
            <person name="Ceriani C."/>
            <person name="Del Mar Angel L."/>
            <person name="du Plessis D."/>
            <person name="Fuchs T."/>
            <person name="Gasser K."/>
            <person name="Kramer D."/>
            <person name="Li W."/>
            <person name="Munsamy K."/>
            <person name="Piso A."/>
            <person name="Price J.L."/>
            <person name="Sonnekus B."/>
            <person name="Thomas C."/>
            <person name="van der Nest A."/>
            <person name="van Dijk A."/>
            <person name="van Heerden A."/>
            <person name="van Vuuren N."/>
            <person name="Yilmaz N."/>
            <person name="Duong T.A."/>
            <person name="van der Merwe N.A."/>
            <person name="Wingfield M.J."/>
            <person name="Wingfield B.D."/>
        </authorList>
    </citation>
    <scope>NUCLEOTIDE SEQUENCE [LARGE SCALE GENOMIC DNA]</scope>
    <source>
        <strain evidence="8 9">CMW 18167</strain>
    </source>
</reference>
<evidence type="ECO:0000259" key="7">
    <source>
        <dbReference type="Pfam" id="PF02826"/>
    </source>
</evidence>
<dbReference type="Pfam" id="PF02826">
    <property type="entry name" value="2-Hacid_dh_C"/>
    <property type="match status" value="1"/>
</dbReference>
<keyword evidence="9" id="KW-1185">Reference proteome</keyword>
<name>A0ABR3XLM8_9EURO</name>
<dbReference type="InterPro" id="IPR050857">
    <property type="entry name" value="D-2-hydroxyacid_DH"/>
</dbReference>
<dbReference type="PROSITE" id="PS00065">
    <property type="entry name" value="D_2_HYDROXYACID_DH_1"/>
    <property type="match status" value="1"/>
</dbReference>
<comment type="caution">
    <text evidence="8">The sequence shown here is derived from an EMBL/GenBank/DDBJ whole genome shotgun (WGS) entry which is preliminary data.</text>
</comment>
<dbReference type="PROSITE" id="PS00670">
    <property type="entry name" value="D_2_HYDROXYACID_DH_2"/>
    <property type="match status" value="1"/>
</dbReference>
<keyword evidence="2" id="KW-0028">Amino-acid biosynthesis</keyword>
<protein>
    <recommendedName>
        <fullName evidence="10">D-3-phosphoglycerate dehydrogenase</fullName>
    </recommendedName>
</protein>
<dbReference type="PROSITE" id="PS00671">
    <property type="entry name" value="D_2_HYDROXYACID_DH_3"/>
    <property type="match status" value="1"/>
</dbReference>
<proteinExistence type="inferred from homology"/>